<keyword evidence="1" id="KW-1133">Transmembrane helix</keyword>
<keyword evidence="1" id="KW-0812">Transmembrane</keyword>
<comment type="caution">
    <text evidence="2">The sequence shown here is derived from an EMBL/GenBank/DDBJ whole genome shotgun (WGS) entry which is preliminary data.</text>
</comment>
<reference evidence="2 3" key="1">
    <citation type="submission" date="2017-08" db="EMBL/GenBank/DDBJ databases">
        <title>Infants hospitalized years apart are colonized by the same room-sourced microbial strains.</title>
        <authorList>
            <person name="Brooks B."/>
            <person name="Olm M.R."/>
            <person name="Firek B.A."/>
            <person name="Baker R."/>
            <person name="Thomas B.C."/>
            <person name="Morowitz M.J."/>
            <person name="Banfield J.F."/>
        </authorList>
    </citation>
    <scope>NUCLEOTIDE SEQUENCE [LARGE SCALE GENOMIC DNA]</scope>
    <source>
        <strain evidence="2">S2_003_000_R2_14</strain>
    </source>
</reference>
<sequence length="126" mass="14065">MDSARPGEVVTLQVRHLGLRERMGLASWRFLWVGFIALFISNFILLVVPAPHIHLCSLPIALALGPLVGYFSWRIRARLDAQSMRCPKCSKDIDVPADLGGWPARFNCIHCGRMVELSLALERPAS</sequence>
<protein>
    <submittedName>
        <fullName evidence="2">Uncharacterized protein</fullName>
    </submittedName>
</protein>
<feature type="transmembrane region" description="Helical" evidence="1">
    <location>
        <begin position="57"/>
        <end position="75"/>
    </location>
</feature>
<evidence type="ECO:0000256" key="1">
    <source>
        <dbReference type="SAM" id="Phobius"/>
    </source>
</evidence>
<evidence type="ECO:0000313" key="3">
    <source>
        <dbReference type="Proteomes" id="UP000249061"/>
    </source>
</evidence>
<name>A0A2W5U209_9BACT</name>
<feature type="transmembrane region" description="Helical" evidence="1">
    <location>
        <begin position="30"/>
        <end position="51"/>
    </location>
</feature>
<dbReference type="Proteomes" id="UP000249061">
    <property type="component" value="Unassembled WGS sequence"/>
</dbReference>
<gene>
    <name evidence="2" type="ORF">DI536_01155</name>
</gene>
<keyword evidence="1" id="KW-0472">Membrane</keyword>
<proteinExistence type="predicted"/>
<organism evidence="2 3">
    <name type="scientific">Archangium gephyra</name>
    <dbReference type="NCBI Taxonomy" id="48"/>
    <lineage>
        <taxon>Bacteria</taxon>
        <taxon>Pseudomonadati</taxon>
        <taxon>Myxococcota</taxon>
        <taxon>Myxococcia</taxon>
        <taxon>Myxococcales</taxon>
        <taxon>Cystobacterineae</taxon>
        <taxon>Archangiaceae</taxon>
        <taxon>Archangium</taxon>
    </lineage>
</organism>
<dbReference type="EMBL" id="QFQP01000001">
    <property type="protein sequence ID" value="PZR18516.1"/>
    <property type="molecule type" value="Genomic_DNA"/>
</dbReference>
<dbReference type="AlphaFoldDB" id="A0A2W5U209"/>
<evidence type="ECO:0000313" key="2">
    <source>
        <dbReference type="EMBL" id="PZR18516.1"/>
    </source>
</evidence>
<accession>A0A2W5U209</accession>